<dbReference type="EMBL" id="CAADEY010000015">
    <property type="protein sequence ID" value="VFJ46443.1"/>
    <property type="molecule type" value="Genomic_DNA"/>
</dbReference>
<gene>
    <name evidence="7" type="ORF">BECKDK2373B_GA0170837_101447</name>
    <name evidence="6" type="ORF">BECKDK2373C_GA0170839_10155</name>
</gene>
<dbReference type="GO" id="GO:0110001">
    <property type="term" value="C:toxin-antitoxin complex"/>
    <property type="evidence" value="ECO:0007669"/>
    <property type="project" value="InterPro"/>
</dbReference>
<dbReference type="PANTHER" id="PTHR34139:SF1">
    <property type="entry name" value="RNASE MJ1380-RELATED"/>
    <property type="match status" value="1"/>
</dbReference>
<evidence type="ECO:0000256" key="4">
    <source>
        <dbReference type="ARBA" id="ARBA00022741"/>
    </source>
</evidence>
<dbReference type="InterPro" id="IPR051813">
    <property type="entry name" value="HepT_RNase_toxin"/>
</dbReference>
<dbReference type="GO" id="GO:0004540">
    <property type="term" value="F:RNA nuclease activity"/>
    <property type="evidence" value="ECO:0007669"/>
    <property type="project" value="InterPro"/>
</dbReference>
<name>A0A450S4U5_9GAMM</name>
<keyword evidence="4" id="KW-0547">Nucleotide-binding</keyword>
<keyword evidence="2" id="KW-1277">Toxin-antitoxin system</keyword>
<keyword evidence="1" id="KW-0597">Phosphoprotein</keyword>
<keyword evidence="3" id="KW-0540">Nuclease</keyword>
<evidence type="ECO:0000313" key="7">
    <source>
        <dbReference type="EMBL" id="VFJ46869.1"/>
    </source>
</evidence>
<evidence type="ECO:0000313" key="6">
    <source>
        <dbReference type="EMBL" id="VFJ46443.1"/>
    </source>
</evidence>
<dbReference type="InterPro" id="IPR008201">
    <property type="entry name" value="HepT-like"/>
</dbReference>
<dbReference type="GO" id="GO:0016787">
    <property type="term" value="F:hydrolase activity"/>
    <property type="evidence" value="ECO:0007669"/>
    <property type="project" value="UniProtKB-KW"/>
</dbReference>
<proteinExistence type="predicted"/>
<dbReference type="EMBL" id="CAADEX010000014">
    <property type="protein sequence ID" value="VFJ46869.1"/>
    <property type="molecule type" value="Genomic_DNA"/>
</dbReference>
<keyword evidence="5" id="KW-0378">Hydrolase</keyword>
<organism evidence="7">
    <name type="scientific">Candidatus Kentrum sp. DK</name>
    <dbReference type="NCBI Taxonomy" id="2126562"/>
    <lineage>
        <taxon>Bacteria</taxon>
        <taxon>Pseudomonadati</taxon>
        <taxon>Pseudomonadota</taxon>
        <taxon>Gammaproteobacteria</taxon>
        <taxon>Candidatus Kentrum</taxon>
    </lineage>
</organism>
<evidence type="ECO:0000256" key="5">
    <source>
        <dbReference type="ARBA" id="ARBA00022801"/>
    </source>
</evidence>
<dbReference type="AlphaFoldDB" id="A0A450S4U5"/>
<accession>A0A450S4U5</accession>
<sequence>MSKRGDAAVIQDIKEAIDRITSYTSDMDYADFLLDHRTQDAVVRNIEILGEAAKLLSDETKGGYPVIPWKDIAGTRDKMIHDYFGVNIDIVWDIARNEVPFLSTQLRGL</sequence>
<dbReference type="GO" id="GO:0000166">
    <property type="term" value="F:nucleotide binding"/>
    <property type="evidence" value="ECO:0007669"/>
    <property type="project" value="UniProtKB-KW"/>
</dbReference>
<dbReference type="Pfam" id="PF01934">
    <property type="entry name" value="HepT-like"/>
    <property type="match status" value="1"/>
</dbReference>
<protein>
    <submittedName>
        <fullName evidence="7">Uncharacterized conserved protein, contains HEPN domain</fullName>
    </submittedName>
</protein>
<evidence type="ECO:0000256" key="3">
    <source>
        <dbReference type="ARBA" id="ARBA00022722"/>
    </source>
</evidence>
<reference evidence="7" key="1">
    <citation type="submission" date="2019-02" db="EMBL/GenBank/DDBJ databases">
        <authorList>
            <person name="Gruber-Vodicka R. H."/>
            <person name="Seah K. B. B."/>
        </authorList>
    </citation>
    <scope>NUCLEOTIDE SEQUENCE</scope>
    <source>
        <strain evidence="6">BECK_DK161</strain>
        <strain evidence="7">BECK_DK47</strain>
    </source>
</reference>
<dbReference type="PANTHER" id="PTHR34139">
    <property type="entry name" value="UPF0331 PROTEIN MJ0127"/>
    <property type="match status" value="1"/>
</dbReference>
<evidence type="ECO:0000256" key="1">
    <source>
        <dbReference type="ARBA" id="ARBA00022553"/>
    </source>
</evidence>
<evidence type="ECO:0000256" key="2">
    <source>
        <dbReference type="ARBA" id="ARBA00022649"/>
    </source>
</evidence>